<dbReference type="Pfam" id="PF13460">
    <property type="entry name" value="NAD_binding_10"/>
    <property type="match status" value="1"/>
</dbReference>
<proteinExistence type="predicted"/>
<dbReference type="Gene3D" id="3.40.50.720">
    <property type="entry name" value="NAD(P)-binding Rossmann-like Domain"/>
    <property type="match status" value="1"/>
</dbReference>
<evidence type="ECO:0000313" key="3">
    <source>
        <dbReference type="Proteomes" id="UP001596058"/>
    </source>
</evidence>
<protein>
    <submittedName>
        <fullName evidence="2">NAD(P)H-binding protein</fullName>
    </submittedName>
</protein>
<feature type="domain" description="NAD(P)-binding" evidence="1">
    <location>
        <begin position="7"/>
        <end position="61"/>
    </location>
</feature>
<dbReference type="RefSeq" id="WP_379520644.1">
    <property type="nucleotide sequence ID" value="NZ_JBHSPA010000062.1"/>
</dbReference>
<dbReference type="EMBL" id="JBHSPA010000062">
    <property type="protein sequence ID" value="MFC5831166.1"/>
    <property type="molecule type" value="Genomic_DNA"/>
</dbReference>
<keyword evidence="3" id="KW-1185">Reference proteome</keyword>
<organism evidence="2 3">
    <name type="scientific">Nonomuraea insulae</name>
    <dbReference type="NCBI Taxonomy" id="1616787"/>
    <lineage>
        <taxon>Bacteria</taxon>
        <taxon>Bacillati</taxon>
        <taxon>Actinomycetota</taxon>
        <taxon>Actinomycetes</taxon>
        <taxon>Streptosporangiales</taxon>
        <taxon>Streptosporangiaceae</taxon>
        <taxon>Nonomuraea</taxon>
    </lineage>
</organism>
<gene>
    <name evidence="2" type="ORF">ACFPZ3_45565</name>
</gene>
<dbReference type="InterPro" id="IPR036291">
    <property type="entry name" value="NAD(P)-bd_dom_sf"/>
</dbReference>
<name>A0ABW1CZG4_9ACTN</name>
<accession>A0ABW1CZG4</accession>
<dbReference type="InterPro" id="IPR016040">
    <property type="entry name" value="NAD(P)-bd_dom"/>
</dbReference>
<comment type="caution">
    <text evidence="2">The sequence shown here is derived from an EMBL/GenBank/DDBJ whole genome shotgun (WGS) entry which is preliminary data.</text>
</comment>
<dbReference type="Proteomes" id="UP001596058">
    <property type="component" value="Unassembled WGS sequence"/>
</dbReference>
<evidence type="ECO:0000259" key="1">
    <source>
        <dbReference type="Pfam" id="PF13460"/>
    </source>
</evidence>
<evidence type="ECO:0000313" key="2">
    <source>
        <dbReference type="EMBL" id="MFC5831166.1"/>
    </source>
</evidence>
<sequence>MIAISAASGALGRLVIDHLRARTDVVAVVRDPERAREGVPALHGDYDDLAGLRTAFEGVDVLGRPAETITSRLGRNLPR</sequence>
<reference evidence="3" key="1">
    <citation type="journal article" date="2019" name="Int. J. Syst. Evol. Microbiol.">
        <title>The Global Catalogue of Microorganisms (GCM) 10K type strain sequencing project: providing services to taxonomists for standard genome sequencing and annotation.</title>
        <authorList>
            <consortium name="The Broad Institute Genomics Platform"/>
            <consortium name="The Broad Institute Genome Sequencing Center for Infectious Disease"/>
            <person name="Wu L."/>
            <person name="Ma J."/>
        </authorList>
    </citation>
    <scope>NUCLEOTIDE SEQUENCE [LARGE SCALE GENOMIC DNA]</scope>
    <source>
        <strain evidence="3">CCUG 53903</strain>
    </source>
</reference>
<dbReference type="SUPFAM" id="SSF51735">
    <property type="entry name" value="NAD(P)-binding Rossmann-fold domains"/>
    <property type="match status" value="1"/>
</dbReference>